<accession>A0A6A6TCU6</accession>
<dbReference type="Gene3D" id="3.30.465.10">
    <property type="match status" value="1"/>
</dbReference>
<dbReference type="InterPro" id="IPR016166">
    <property type="entry name" value="FAD-bd_PCMH"/>
</dbReference>
<dbReference type="GO" id="GO:0071949">
    <property type="term" value="F:FAD binding"/>
    <property type="evidence" value="ECO:0007669"/>
    <property type="project" value="InterPro"/>
</dbReference>
<name>A0A6A6TCU6_9PLEO</name>
<organism evidence="6 7">
    <name type="scientific">Lophiostoma macrostomum CBS 122681</name>
    <dbReference type="NCBI Taxonomy" id="1314788"/>
    <lineage>
        <taxon>Eukaryota</taxon>
        <taxon>Fungi</taxon>
        <taxon>Dikarya</taxon>
        <taxon>Ascomycota</taxon>
        <taxon>Pezizomycotina</taxon>
        <taxon>Dothideomycetes</taxon>
        <taxon>Pleosporomycetidae</taxon>
        <taxon>Pleosporales</taxon>
        <taxon>Lophiostomataceae</taxon>
        <taxon>Lophiostoma</taxon>
    </lineage>
</organism>
<evidence type="ECO:0000313" key="6">
    <source>
        <dbReference type="EMBL" id="KAF2657849.1"/>
    </source>
</evidence>
<dbReference type="SUPFAM" id="SSF56176">
    <property type="entry name" value="FAD-binding/transporter-associated domain-like"/>
    <property type="match status" value="1"/>
</dbReference>
<protein>
    <submittedName>
        <fullName evidence="6">FAD-binding domain-containing protein</fullName>
    </submittedName>
</protein>
<sequence>MDLQLQDFVRSLNIEASQVEPALDILKSNENVADYLAGTPRDAALLTGVTCQVLTLILGSGTVSSTPVNEAIVDQNWSQTCWLSPTCIVQPRSSDDVSKTLKVVNFLRIRFTVRSGGHSPNPGWASINGTGILIDMQLLHQITVSDSGEVASIGPGTRWGDVYQALDQYEVSVVGGRIPSVGVAGVILGGGYFHFSAHYGLAADNVKNFEVVLADGAIVNANARSYSDLFWALKGGGPNFGIITRFDLYTIPVRDIWYQVTIHSNDQVSVILDAFVEWQQNGAKDSQSTVALIIGVETITLGLFYATQTPSLEVFAPFKGISSVSVAVPATNGTVLELTKILSATSMSSRIDAQLYKDVHAFWREQAIAINNATGANMTFVLQPIPKSLVDAGHGKGGNALGLPSEDHQWWTTLVDWNQESDDEEVRAAVISVGAKWKELSEARGLDVPFIFMNDASRDQDPLTGYGPTNLQRLKTTSAKYDPTGVLQTLQNDGFLLAKV</sequence>
<keyword evidence="7" id="KW-1185">Reference proteome</keyword>
<dbReference type="EMBL" id="MU004321">
    <property type="protein sequence ID" value="KAF2657849.1"/>
    <property type="molecule type" value="Genomic_DNA"/>
</dbReference>
<keyword evidence="2" id="KW-0285">Flavoprotein</keyword>
<evidence type="ECO:0000313" key="7">
    <source>
        <dbReference type="Proteomes" id="UP000799324"/>
    </source>
</evidence>
<dbReference type="InterPro" id="IPR016169">
    <property type="entry name" value="FAD-bd_PCMH_sub2"/>
</dbReference>
<dbReference type="Pfam" id="PF01565">
    <property type="entry name" value="FAD_binding_4"/>
    <property type="match status" value="1"/>
</dbReference>
<dbReference type="AlphaFoldDB" id="A0A6A6TCU6"/>
<comment type="similarity">
    <text evidence="1">Belongs to the oxygen-dependent FAD-linked oxidoreductase family.</text>
</comment>
<dbReference type="PANTHER" id="PTHR42973">
    <property type="entry name" value="BINDING OXIDOREDUCTASE, PUTATIVE (AFU_ORTHOLOGUE AFUA_1G17690)-RELATED"/>
    <property type="match status" value="1"/>
</dbReference>
<evidence type="ECO:0000256" key="3">
    <source>
        <dbReference type="ARBA" id="ARBA00022827"/>
    </source>
</evidence>
<evidence type="ECO:0000256" key="4">
    <source>
        <dbReference type="ARBA" id="ARBA00023002"/>
    </source>
</evidence>
<keyword evidence="4" id="KW-0560">Oxidoreductase</keyword>
<reference evidence="6" key="1">
    <citation type="journal article" date="2020" name="Stud. Mycol.">
        <title>101 Dothideomycetes genomes: a test case for predicting lifestyles and emergence of pathogens.</title>
        <authorList>
            <person name="Haridas S."/>
            <person name="Albert R."/>
            <person name="Binder M."/>
            <person name="Bloem J."/>
            <person name="Labutti K."/>
            <person name="Salamov A."/>
            <person name="Andreopoulos B."/>
            <person name="Baker S."/>
            <person name="Barry K."/>
            <person name="Bills G."/>
            <person name="Bluhm B."/>
            <person name="Cannon C."/>
            <person name="Castanera R."/>
            <person name="Culley D."/>
            <person name="Daum C."/>
            <person name="Ezra D."/>
            <person name="Gonzalez J."/>
            <person name="Henrissat B."/>
            <person name="Kuo A."/>
            <person name="Liang C."/>
            <person name="Lipzen A."/>
            <person name="Lutzoni F."/>
            <person name="Magnuson J."/>
            <person name="Mondo S."/>
            <person name="Nolan M."/>
            <person name="Ohm R."/>
            <person name="Pangilinan J."/>
            <person name="Park H.-J."/>
            <person name="Ramirez L."/>
            <person name="Alfaro M."/>
            <person name="Sun H."/>
            <person name="Tritt A."/>
            <person name="Yoshinaga Y."/>
            <person name="Zwiers L.-H."/>
            <person name="Turgeon B."/>
            <person name="Goodwin S."/>
            <person name="Spatafora J."/>
            <person name="Crous P."/>
            <person name="Grigoriev I."/>
        </authorList>
    </citation>
    <scope>NUCLEOTIDE SEQUENCE</scope>
    <source>
        <strain evidence="6">CBS 122681</strain>
    </source>
</reference>
<dbReference type="InterPro" id="IPR006094">
    <property type="entry name" value="Oxid_FAD_bind_N"/>
</dbReference>
<proteinExistence type="inferred from homology"/>
<dbReference type="PANTHER" id="PTHR42973:SF54">
    <property type="entry name" value="FAD-BINDING PCMH-TYPE DOMAIN-CONTAINING PROTEIN"/>
    <property type="match status" value="1"/>
</dbReference>
<evidence type="ECO:0000256" key="1">
    <source>
        <dbReference type="ARBA" id="ARBA00005466"/>
    </source>
</evidence>
<evidence type="ECO:0000256" key="2">
    <source>
        <dbReference type="ARBA" id="ARBA00022630"/>
    </source>
</evidence>
<dbReference type="PROSITE" id="PS51387">
    <property type="entry name" value="FAD_PCMH"/>
    <property type="match status" value="1"/>
</dbReference>
<dbReference type="InterPro" id="IPR036318">
    <property type="entry name" value="FAD-bd_PCMH-like_sf"/>
</dbReference>
<dbReference type="GO" id="GO:0016491">
    <property type="term" value="F:oxidoreductase activity"/>
    <property type="evidence" value="ECO:0007669"/>
    <property type="project" value="UniProtKB-KW"/>
</dbReference>
<dbReference type="OrthoDB" id="2151789at2759"/>
<dbReference type="Proteomes" id="UP000799324">
    <property type="component" value="Unassembled WGS sequence"/>
</dbReference>
<evidence type="ECO:0000259" key="5">
    <source>
        <dbReference type="PROSITE" id="PS51387"/>
    </source>
</evidence>
<feature type="domain" description="FAD-binding PCMH-type" evidence="5">
    <location>
        <begin position="81"/>
        <end position="253"/>
    </location>
</feature>
<dbReference type="InterPro" id="IPR050416">
    <property type="entry name" value="FAD-linked_Oxidoreductase"/>
</dbReference>
<keyword evidence="3" id="KW-0274">FAD</keyword>
<gene>
    <name evidence="6" type="ORF">K491DRAFT_767044</name>
</gene>